<proteinExistence type="inferred from homology"/>
<dbReference type="InterPro" id="IPR051557">
    <property type="entry name" value="NipSnap_domain"/>
</dbReference>
<sequence length="203" mass="21863">MLYEFTTLSSPLLAVGQVCERARAWAAEAETGTLLGCWRTEIGTLGRVLLLRGFETPEGMTSERRRALMSAAPFNAGDLLTALTMDSYALFPFLPPLRTGARGGVYEFRTYRLKPGGLPPTLAAWEAAIGPASPYTSHLVTNLYALDGPPRITHIWAFSSLEERATLRGNAYASGLWPPKGGPDQILEATSTVALPDPGLPLS</sequence>
<dbReference type="PANTHER" id="PTHR21017:SF17">
    <property type="entry name" value="PROTEIN NIPSNAP"/>
    <property type="match status" value="1"/>
</dbReference>
<evidence type="ECO:0000313" key="4">
    <source>
        <dbReference type="Proteomes" id="UP000012488"/>
    </source>
</evidence>
<reference evidence="3 4" key="2">
    <citation type="journal article" date="2013" name="Genome Announc.">
        <title>Draft Genome Sequence of Methylobacterium mesophilicum Strain SR1.6/6, Isolated from Citrus sinensis.</title>
        <authorList>
            <person name="Marinho Almeida D."/>
            <person name="Dini-Andreote F."/>
            <person name="Camargo Neves A.A."/>
            <person name="Juca Ramos R.T."/>
            <person name="Andreote F.D."/>
            <person name="Carneiro A.R."/>
            <person name="Oliveira de Souza Lima A."/>
            <person name="Caracciolo Gomes de Sa P.H."/>
            <person name="Ribeiro Barbosa M.S."/>
            <person name="Araujo W.L."/>
            <person name="Silva A."/>
        </authorList>
    </citation>
    <scope>NUCLEOTIDE SEQUENCE [LARGE SCALE GENOMIC DNA]</scope>
    <source>
        <strain evidence="3 4">SR1.6/6</strain>
    </source>
</reference>
<dbReference type="RefSeq" id="WP_039894781.1">
    <property type="nucleotide sequence ID" value="NZ_CP043538.1"/>
</dbReference>
<accession>A0A6B9FP59</accession>
<evidence type="ECO:0000256" key="1">
    <source>
        <dbReference type="ARBA" id="ARBA00005291"/>
    </source>
</evidence>
<comment type="similarity">
    <text evidence="1">Belongs to the NipSnap family.</text>
</comment>
<protein>
    <submittedName>
        <fullName evidence="3">NIPSNAP family protein</fullName>
    </submittedName>
</protein>
<organism evidence="3 4">
    <name type="scientific">Methylobacterium mesophilicum SR1.6/6</name>
    <dbReference type="NCBI Taxonomy" id="908290"/>
    <lineage>
        <taxon>Bacteria</taxon>
        <taxon>Pseudomonadati</taxon>
        <taxon>Pseudomonadota</taxon>
        <taxon>Alphaproteobacteria</taxon>
        <taxon>Hyphomicrobiales</taxon>
        <taxon>Methylobacteriaceae</taxon>
        <taxon>Methylobacterium</taxon>
    </lineage>
</organism>
<reference evidence="3 4" key="1">
    <citation type="journal article" date="2012" name="Genet. Mol. Biol.">
        <title>Analysis of 16S rRNA and mxaF genes revealing insights into Methylobacterium niche-specific plant association.</title>
        <authorList>
            <person name="Dourado M.N."/>
            <person name="Andreote F.D."/>
            <person name="Dini-Andreote F."/>
            <person name="Conti R."/>
            <person name="Araujo J.M."/>
            <person name="Araujo W.L."/>
        </authorList>
    </citation>
    <scope>NUCLEOTIDE SEQUENCE [LARGE SCALE GENOMIC DNA]</scope>
    <source>
        <strain evidence="3 4">SR1.6/6</strain>
    </source>
</reference>
<dbReference type="InterPro" id="IPR012577">
    <property type="entry name" value="NIPSNAP"/>
</dbReference>
<dbReference type="InterPro" id="IPR011008">
    <property type="entry name" value="Dimeric_a/b-barrel"/>
</dbReference>
<dbReference type="Pfam" id="PF07978">
    <property type="entry name" value="NIPSNAP"/>
    <property type="match status" value="1"/>
</dbReference>
<dbReference type="Proteomes" id="UP000012488">
    <property type="component" value="Chromosome"/>
</dbReference>
<feature type="domain" description="NIPSNAP" evidence="2">
    <location>
        <begin position="106"/>
        <end position="193"/>
    </location>
</feature>
<dbReference type="SUPFAM" id="SSF54909">
    <property type="entry name" value="Dimeric alpha+beta barrel"/>
    <property type="match status" value="2"/>
</dbReference>
<name>A0A6B9FP59_9HYPH</name>
<dbReference type="OrthoDB" id="4124121at2"/>
<evidence type="ECO:0000313" key="3">
    <source>
        <dbReference type="EMBL" id="QGY04177.1"/>
    </source>
</evidence>
<evidence type="ECO:0000259" key="2">
    <source>
        <dbReference type="Pfam" id="PF07978"/>
    </source>
</evidence>
<gene>
    <name evidence="3" type="ORF">MMSR116_21415</name>
</gene>
<dbReference type="Gene3D" id="3.30.70.100">
    <property type="match status" value="1"/>
</dbReference>
<dbReference type="AlphaFoldDB" id="A0A6B9FP59"/>
<dbReference type="EMBL" id="CP043538">
    <property type="protein sequence ID" value="QGY04177.1"/>
    <property type="molecule type" value="Genomic_DNA"/>
</dbReference>
<dbReference type="KEGG" id="mmes:MMSR116_21415"/>
<dbReference type="PANTHER" id="PTHR21017">
    <property type="entry name" value="NIPSNAP-RELATED"/>
    <property type="match status" value="1"/>
</dbReference>